<name>A0A5N1IZQ7_9BACT</name>
<evidence type="ECO:0008006" key="4">
    <source>
        <dbReference type="Google" id="ProtNLM"/>
    </source>
</evidence>
<feature type="chain" id="PRO_5024852771" description="PorV/PorQ family protein" evidence="1">
    <location>
        <begin position="20"/>
        <end position="270"/>
    </location>
</feature>
<accession>A0A5N1IZQ7</accession>
<feature type="signal peptide" evidence="1">
    <location>
        <begin position="1"/>
        <end position="19"/>
    </location>
</feature>
<dbReference type="EMBL" id="VTWT01000005">
    <property type="protein sequence ID" value="KAA9333582.1"/>
    <property type="molecule type" value="Genomic_DNA"/>
</dbReference>
<evidence type="ECO:0000313" key="3">
    <source>
        <dbReference type="Proteomes" id="UP000326570"/>
    </source>
</evidence>
<protein>
    <recommendedName>
        <fullName evidence="4">PorV/PorQ family protein</fullName>
    </recommendedName>
</protein>
<comment type="caution">
    <text evidence="2">The sequence shown here is derived from an EMBL/GenBank/DDBJ whole genome shotgun (WGS) entry which is preliminary data.</text>
</comment>
<evidence type="ECO:0000256" key="1">
    <source>
        <dbReference type="SAM" id="SignalP"/>
    </source>
</evidence>
<reference evidence="2 3" key="1">
    <citation type="submission" date="2019-09" db="EMBL/GenBank/DDBJ databases">
        <title>Genome sequence of Adhaeribacter sp. M2.</title>
        <authorList>
            <person name="Srinivasan S."/>
        </authorList>
    </citation>
    <scope>NUCLEOTIDE SEQUENCE [LARGE SCALE GENOMIC DNA]</scope>
    <source>
        <strain evidence="2 3">M2</strain>
    </source>
</reference>
<evidence type="ECO:0000313" key="2">
    <source>
        <dbReference type="EMBL" id="KAA9333582.1"/>
    </source>
</evidence>
<dbReference type="Gene3D" id="2.40.160.60">
    <property type="entry name" value="Outer membrane protein transport protein (OMPP1/FadL/TodX)"/>
    <property type="match status" value="1"/>
</dbReference>
<dbReference type="AlphaFoldDB" id="A0A5N1IZQ7"/>
<dbReference type="Proteomes" id="UP000326570">
    <property type="component" value="Unassembled WGS sequence"/>
</dbReference>
<keyword evidence="1" id="KW-0732">Signal</keyword>
<proteinExistence type="predicted"/>
<dbReference type="RefSeq" id="WP_150903750.1">
    <property type="nucleotide sequence ID" value="NZ_VTWT01000005.1"/>
</dbReference>
<gene>
    <name evidence="2" type="ORF">F0P94_10015</name>
</gene>
<organism evidence="2 3">
    <name type="scientific">Adhaeribacter soli</name>
    <dbReference type="NCBI Taxonomy" id="2607655"/>
    <lineage>
        <taxon>Bacteria</taxon>
        <taxon>Pseudomonadati</taxon>
        <taxon>Bacteroidota</taxon>
        <taxon>Cytophagia</taxon>
        <taxon>Cytophagales</taxon>
        <taxon>Hymenobacteraceae</taxon>
        <taxon>Adhaeribacter</taxon>
    </lineage>
</organism>
<keyword evidence="3" id="KW-1185">Reference proteome</keyword>
<sequence length="270" mass="28874">MKKLLLLGLSVLSLSSAQAGNDHVPVGARAAALSNASVGIADVWAMNNNIAGIARLEKPELGVFAENRFGMKAFTTVALVGAMKVGKSGGAGVELYRFGDKLYNEQRLGLGYAHQIGMVSLGLKADLMQVHVEEFGSKRVVAFSFGGQSEVVPGLVVGAHVFNLGQAKLAEFQDERIPAVMTAGLSYKPGKKIMLNVETEKDLERDADFKAGLEYQVIEKLALRTGFSTLNQSASFGAGFKVRAFQVDYGLSTASRFGFSNHVSVGYKFE</sequence>